<evidence type="ECO:0000313" key="2">
    <source>
        <dbReference type="Proteomes" id="UP000837803"/>
    </source>
</evidence>
<comment type="caution">
    <text evidence="1">The sequence shown here is derived from an EMBL/GenBank/DDBJ whole genome shotgun (WGS) entry which is preliminary data.</text>
</comment>
<dbReference type="EMBL" id="CAKLPZ010000007">
    <property type="protein sequence ID" value="CAH1002629.1"/>
    <property type="molecule type" value="Genomic_DNA"/>
</dbReference>
<keyword evidence="2" id="KW-1185">Reference proteome</keyword>
<sequence>MRDLLYHLAESGPVTAAQLRAQCNRTAEATGDALRCLEMAGLIDHEDTKWHLLEHGQRAVAAMQEALEPDPQH</sequence>
<dbReference type="SUPFAM" id="SSF46785">
    <property type="entry name" value="Winged helix' DNA-binding domain"/>
    <property type="match status" value="1"/>
</dbReference>
<dbReference type="Proteomes" id="UP000837803">
    <property type="component" value="Unassembled WGS sequence"/>
</dbReference>
<reference evidence="1" key="1">
    <citation type="submission" date="2021-12" db="EMBL/GenBank/DDBJ databases">
        <authorList>
            <person name="Rodrigo-Torres L."/>
            <person name="Arahal R. D."/>
            <person name="Lucena T."/>
        </authorList>
    </citation>
    <scope>NUCLEOTIDE SEQUENCE</scope>
    <source>
        <strain evidence="1">CECT 8419</strain>
    </source>
</reference>
<dbReference type="InterPro" id="IPR036390">
    <property type="entry name" value="WH_DNA-bd_sf"/>
</dbReference>
<proteinExistence type="predicted"/>
<organism evidence="1 2">
    <name type="scientific">Neolewinella maritima</name>
    <dbReference type="NCBI Taxonomy" id="1383882"/>
    <lineage>
        <taxon>Bacteria</taxon>
        <taxon>Pseudomonadati</taxon>
        <taxon>Bacteroidota</taxon>
        <taxon>Saprospiria</taxon>
        <taxon>Saprospirales</taxon>
        <taxon>Lewinellaceae</taxon>
        <taxon>Neolewinella</taxon>
    </lineage>
</organism>
<accession>A0ABN8FB60</accession>
<evidence type="ECO:0000313" key="1">
    <source>
        <dbReference type="EMBL" id="CAH1002629.1"/>
    </source>
</evidence>
<evidence type="ECO:0008006" key="3">
    <source>
        <dbReference type="Google" id="ProtNLM"/>
    </source>
</evidence>
<gene>
    <name evidence="1" type="ORF">LEM8419_03501</name>
</gene>
<dbReference type="RefSeq" id="WP_238752457.1">
    <property type="nucleotide sequence ID" value="NZ_CAKLPZ010000007.1"/>
</dbReference>
<dbReference type="InterPro" id="IPR036388">
    <property type="entry name" value="WH-like_DNA-bd_sf"/>
</dbReference>
<name>A0ABN8FB60_9BACT</name>
<protein>
    <recommendedName>
        <fullName evidence="3">MarR family transcriptional regulator</fullName>
    </recommendedName>
</protein>
<dbReference type="Gene3D" id="1.10.10.10">
    <property type="entry name" value="Winged helix-like DNA-binding domain superfamily/Winged helix DNA-binding domain"/>
    <property type="match status" value="1"/>
</dbReference>